<dbReference type="EMBL" id="CADEAL010001847">
    <property type="protein sequence ID" value="CAB1436058.1"/>
    <property type="molecule type" value="Genomic_DNA"/>
</dbReference>
<feature type="compositionally biased region" description="Acidic residues" evidence="1">
    <location>
        <begin position="11"/>
        <end position="22"/>
    </location>
</feature>
<organism evidence="2 3">
    <name type="scientific">Pleuronectes platessa</name>
    <name type="common">European plaice</name>
    <dbReference type="NCBI Taxonomy" id="8262"/>
    <lineage>
        <taxon>Eukaryota</taxon>
        <taxon>Metazoa</taxon>
        <taxon>Chordata</taxon>
        <taxon>Craniata</taxon>
        <taxon>Vertebrata</taxon>
        <taxon>Euteleostomi</taxon>
        <taxon>Actinopterygii</taxon>
        <taxon>Neopterygii</taxon>
        <taxon>Teleostei</taxon>
        <taxon>Neoteleostei</taxon>
        <taxon>Acanthomorphata</taxon>
        <taxon>Carangaria</taxon>
        <taxon>Pleuronectiformes</taxon>
        <taxon>Pleuronectoidei</taxon>
        <taxon>Pleuronectidae</taxon>
        <taxon>Pleuronectes</taxon>
    </lineage>
</organism>
<feature type="region of interest" description="Disordered" evidence="1">
    <location>
        <begin position="1"/>
        <end position="119"/>
    </location>
</feature>
<protein>
    <submittedName>
        <fullName evidence="2">Uncharacterized protein</fullName>
    </submittedName>
</protein>
<feature type="compositionally biased region" description="Gly residues" evidence="1">
    <location>
        <begin position="1"/>
        <end position="10"/>
    </location>
</feature>
<keyword evidence="3" id="KW-1185">Reference proteome</keyword>
<gene>
    <name evidence="2" type="ORF">PLEPLA_LOCUS24073</name>
</gene>
<evidence type="ECO:0000256" key="1">
    <source>
        <dbReference type="SAM" id="MobiDB-lite"/>
    </source>
</evidence>
<accession>A0A9N7UTJ6</accession>
<dbReference type="Proteomes" id="UP001153269">
    <property type="component" value="Unassembled WGS sequence"/>
</dbReference>
<name>A0A9N7UTJ6_PLEPL</name>
<feature type="compositionally biased region" description="Polar residues" evidence="1">
    <location>
        <begin position="62"/>
        <end position="77"/>
    </location>
</feature>
<feature type="region of interest" description="Disordered" evidence="1">
    <location>
        <begin position="165"/>
        <end position="206"/>
    </location>
</feature>
<evidence type="ECO:0000313" key="3">
    <source>
        <dbReference type="Proteomes" id="UP001153269"/>
    </source>
</evidence>
<sequence>MFGSEVGGSGGEEEEEEEEEEGGAAVPLMKPSMESPKKQNTASSAPSSSSSSEANPGSMNSLRTWSISCFPPTTNGHSCPPATSLAAPLHSPLPVKQKGRGQAVFPTPPGPSYDDRAPPSLSPPLLLLLSGRESKFSLNQHNALGGEVLTSFYFSSSSPGFSIAPRRAGWPPTQGATAGCVHQEERAPPRRRQNQANCSSAAKAKG</sequence>
<dbReference type="AlphaFoldDB" id="A0A9N7UTJ6"/>
<comment type="caution">
    <text evidence="2">The sequence shown here is derived from an EMBL/GenBank/DDBJ whole genome shotgun (WGS) entry which is preliminary data.</text>
</comment>
<evidence type="ECO:0000313" key="2">
    <source>
        <dbReference type="EMBL" id="CAB1436058.1"/>
    </source>
</evidence>
<proteinExistence type="predicted"/>
<reference evidence="2" key="1">
    <citation type="submission" date="2020-03" db="EMBL/GenBank/DDBJ databases">
        <authorList>
            <person name="Weist P."/>
        </authorList>
    </citation>
    <scope>NUCLEOTIDE SEQUENCE</scope>
</reference>
<feature type="compositionally biased region" description="Low complexity" evidence="1">
    <location>
        <begin position="42"/>
        <end position="61"/>
    </location>
</feature>